<evidence type="ECO:0000256" key="7">
    <source>
        <dbReference type="ARBA" id="ARBA00022603"/>
    </source>
</evidence>
<dbReference type="STRING" id="1754190.A0A1Y2AVZ2"/>
<dbReference type="InterPro" id="IPR029063">
    <property type="entry name" value="SAM-dependent_MTases_sf"/>
</dbReference>
<dbReference type="Gene3D" id="3.40.50.150">
    <property type="entry name" value="Vaccinia Virus protein VP39"/>
    <property type="match status" value="1"/>
</dbReference>
<evidence type="ECO:0000256" key="9">
    <source>
        <dbReference type="ARBA" id="ARBA00022691"/>
    </source>
</evidence>
<dbReference type="EC" id="2.1.1.211" evidence="4 12"/>
<gene>
    <name evidence="13" type="ORF">LY90DRAFT_674507</name>
</gene>
<comment type="subcellular location">
    <subcellularLocation>
        <location evidence="2 12">Cytoplasm</location>
    </subcellularLocation>
</comment>
<dbReference type="Pfam" id="PF07757">
    <property type="entry name" value="AdoMet_MTase"/>
    <property type="match status" value="1"/>
</dbReference>
<evidence type="ECO:0000256" key="4">
    <source>
        <dbReference type="ARBA" id="ARBA00012795"/>
    </source>
</evidence>
<reference evidence="13 14" key="1">
    <citation type="submission" date="2016-08" db="EMBL/GenBank/DDBJ databases">
        <title>A Parts List for Fungal Cellulosomes Revealed by Comparative Genomics.</title>
        <authorList>
            <consortium name="DOE Joint Genome Institute"/>
            <person name="Haitjema C.H."/>
            <person name="Gilmore S.P."/>
            <person name="Henske J.K."/>
            <person name="Solomon K.V."/>
            <person name="De Groot R."/>
            <person name="Kuo A."/>
            <person name="Mondo S.J."/>
            <person name="Salamov A.A."/>
            <person name="Labutti K."/>
            <person name="Zhao Z."/>
            <person name="Chiniquy J."/>
            <person name="Barry K."/>
            <person name="Brewer H.M."/>
            <person name="Purvine S.O."/>
            <person name="Wright A.T."/>
            <person name="Boxma B."/>
            <person name="Van Alen T."/>
            <person name="Hackstein J.H."/>
            <person name="Baker S.E."/>
            <person name="Grigoriev I.V."/>
            <person name="O'Malley M.A."/>
        </authorList>
    </citation>
    <scope>NUCLEOTIDE SEQUENCE [LARGE SCALE GENOMIC DNA]</scope>
    <source>
        <strain evidence="13 14">G1</strain>
    </source>
</reference>
<keyword evidence="9 12" id="KW-0949">S-adenosyl-L-methionine</keyword>
<comment type="caution">
    <text evidence="13">The sequence shown here is derived from an EMBL/GenBank/DDBJ whole genome shotgun (WGS) entry which is preliminary data.</text>
</comment>
<comment type="catalytic activity">
    <reaction evidence="11 12">
        <text>uridine(44) in tRNA(Ser) + S-adenosyl-L-methionine = 2'-O-methyluridine(44) in tRNA(Ser) + S-adenosyl-L-homocysteine + H(+)</text>
        <dbReference type="Rhea" id="RHEA:43100"/>
        <dbReference type="Rhea" id="RHEA-COMP:10339"/>
        <dbReference type="Rhea" id="RHEA-COMP:10340"/>
        <dbReference type="ChEBI" id="CHEBI:15378"/>
        <dbReference type="ChEBI" id="CHEBI:57856"/>
        <dbReference type="ChEBI" id="CHEBI:59789"/>
        <dbReference type="ChEBI" id="CHEBI:65315"/>
        <dbReference type="ChEBI" id="CHEBI:74478"/>
        <dbReference type="EC" id="2.1.1.211"/>
    </reaction>
</comment>
<keyword evidence="7 12" id="KW-0489">Methyltransferase</keyword>
<keyword evidence="6 12" id="KW-0963">Cytoplasm</keyword>
<dbReference type="OrthoDB" id="10047021at2759"/>
<sequence>MEIPFSPEYPNIRKTIYNEQWTLFIKSKCVVTGEAFISVMNQWVKDPQNVTPPILRAEIIKESTNEYKENDYTVIKFIRRRIVSRQNRDKNIIQDVKFIKYDNGEYRVIHTPVFDEEIKDYSDFPYYFPPLKKFSYGIIPFSNINNNQMNNDKKGKEVMKEETVVVNDNTSDTKANKEISNKTINKNNKIENKSIENLSYIYLEIIPVNEDEEVSDRMKGVYTRLLKMLYKHCKGTMNGYKKRVIHDLLVPKILYQDTYYALKQKYGKYWVENWPEETDPQKHVFEDIGIATWLKLLWKDDKEKISFIDIGCGNGLLTNLLTKEGFKGYGIDISKRKVWDIYDKDVKLEERFISPQTQTFEDGTWLIGNHPDEMTLWIPIMASKSGYNSKFVIIPCCFFELTGSKFSGKGYNIKKNGRYHCYLDRVRKLMTDCGYVVEEERLRIPSTKNIALVGRKRTFREDDEEEYNRIKKRIKAYIDEVEASGEFKLRIPDDEKQRQLLAKRLARKTH</sequence>
<comment type="similarity">
    <text evidence="3 12">Belongs to the TRM44 family.</text>
</comment>
<organism evidence="13 14">
    <name type="scientific">Neocallimastix californiae</name>
    <dbReference type="NCBI Taxonomy" id="1754190"/>
    <lineage>
        <taxon>Eukaryota</taxon>
        <taxon>Fungi</taxon>
        <taxon>Fungi incertae sedis</taxon>
        <taxon>Chytridiomycota</taxon>
        <taxon>Chytridiomycota incertae sedis</taxon>
        <taxon>Neocallimastigomycetes</taxon>
        <taxon>Neocallimastigales</taxon>
        <taxon>Neocallimastigaceae</taxon>
        <taxon>Neocallimastix</taxon>
    </lineage>
</organism>
<dbReference type="PANTHER" id="PTHR21210">
    <property type="entry name" value="TRNA (URACIL-O(2)-)-METHYLTRANSFERASE-RELATED"/>
    <property type="match status" value="1"/>
</dbReference>
<evidence type="ECO:0000256" key="5">
    <source>
        <dbReference type="ARBA" id="ARBA00017788"/>
    </source>
</evidence>
<evidence type="ECO:0000256" key="12">
    <source>
        <dbReference type="RuleBase" id="RU368004"/>
    </source>
</evidence>
<comment type="function">
    <text evidence="1">Probable adenosyl-L-methionine (AdoMet)-dependent tRNA (uracil-O(2)-)-methyltransferase.</text>
</comment>
<evidence type="ECO:0000256" key="2">
    <source>
        <dbReference type="ARBA" id="ARBA00004496"/>
    </source>
</evidence>
<evidence type="ECO:0000256" key="3">
    <source>
        <dbReference type="ARBA" id="ARBA00009056"/>
    </source>
</evidence>
<evidence type="ECO:0000313" key="14">
    <source>
        <dbReference type="Proteomes" id="UP000193920"/>
    </source>
</evidence>
<keyword evidence="14" id="KW-1185">Reference proteome</keyword>
<proteinExistence type="inferred from homology"/>
<dbReference type="Proteomes" id="UP000193920">
    <property type="component" value="Unassembled WGS sequence"/>
</dbReference>
<keyword evidence="8 12" id="KW-0808">Transferase</keyword>
<dbReference type="EMBL" id="MCOG01000200">
    <property type="protein sequence ID" value="ORY26624.1"/>
    <property type="molecule type" value="Genomic_DNA"/>
</dbReference>
<dbReference type="AlphaFoldDB" id="A0A1Y2AVZ2"/>
<evidence type="ECO:0000256" key="1">
    <source>
        <dbReference type="ARBA" id="ARBA00002778"/>
    </source>
</evidence>
<dbReference type="InterPro" id="IPR011671">
    <property type="entry name" value="tRNA_uracil_MeTrfase"/>
</dbReference>
<evidence type="ECO:0000256" key="8">
    <source>
        <dbReference type="ARBA" id="ARBA00022679"/>
    </source>
</evidence>
<dbReference type="GO" id="GO:0141101">
    <property type="term" value="F:tRNA(Ser) (uridine(44)-2'-O-)-methyltransferase activity"/>
    <property type="evidence" value="ECO:0007669"/>
    <property type="project" value="UniProtKB-EC"/>
</dbReference>
<name>A0A1Y2AVZ2_9FUNG</name>
<keyword evidence="10 12" id="KW-0819">tRNA processing</keyword>
<dbReference type="GO" id="GO:0030488">
    <property type="term" value="P:tRNA methylation"/>
    <property type="evidence" value="ECO:0007669"/>
    <property type="project" value="UniProtKB-UniRule"/>
</dbReference>
<evidence type="ECO:0000313" key="13">
    <source>
        <dbReference type="EMBL" id="ORY26624.1"/>
    </source>
</evidence>
<evidence type="ECO:0000256" key="10">
    <source>
        <dbReference type="ARBA" id="ARBA00022694"/>
    </source>
</evidence>
<protein>
    <recommendedName>
        <fullName evidence="5 12">tRNA (uracil-O(2)-)-methyltransferase</fullName>
        <ecNumber evidence="4 12">2.1.1.211</ecNumber>
    </recommendedName>
</protein>
<accession>A0A1Y2AVZ2</accession>
<dbReference type="GO" id="GO:0005737">
    <property type="term" value="C:cytoplasm"/>
    <property type="evidence" value="ECO:0007669"/>
    <property type="project" value="UniProtKB-SubCell"/>
</dbReference>
<dbReference type="SUPFAM" id="SSF53335">
    <property type="entry name" value="S-adenosyl-L-methionine-dependent methyltransferases"/>
    <property type="match status" value="1"/>
</dbReference>
<dbReference type="PANTHER" id="PTHR21210:SF0">
    <property type="entry name" value="TRNA (URACIL-O(2)-)-METHYLTRANSFERASE-RELATED"/>
    <property type="match status" value="1"/>
</dbReference>
<evidence type="ECO:0000256" key="11">
    <source>
        <dbReference type="ARBA" id="ARBA00047957"/>
    </source>
</evidence>
<comment type="function">
    <text evidence="12">Adenosyl-L-methionine (AdoMet)-dependent tRNA (uracil-O(2)-)-methyltransferase.</text>
</comment>
<evidence type="ECO:0000256" key="6">
    <source>
        <dbReference type="ARBA" id="ARBA00022490"/>
    </source>
</evidence>